<keyword evidence="1" id="KW-1133">Transmembrane helix</keyword>
<evidence type="ECO:0000256" key="1">
    <source>
        <dbReference type="SAM" id="Phobius"/>
    </source>
</evidence>
<dbReference type="InterPro" id="IPR008457">
    <property type="entry name" value="Cu-R_CopD_dom"/>
</dbReference>
<dbReference type="Pfam" id="PF05425">
    <property type="entry name" value="CopD"/>
    <property type="match status" value="1"/>
</dbReference>
<dbReference type="RefSeq" id="WP_183665700.1">
    <property type="nucleotide sequence ID" value="NZ_JACHXN010000046.1"/>
</dbReference>
<dbReference type="AlphaFoldDB" id="A0A839UGY8"/>
<feature type="transmembrane region" description="Helical" evidence="1">
    <location>
        <begin position="6"/>
        <end position="23"/>
    </location>
</feature>
<keyword evidence="4" id="KW-1185">Reference proteome</keyword>
<evidence type="ECO:0000259" key="2">
    <source>
        <dbReference type="Pfam" id="PF05425"/>
    </source>
</evidence>
<keyword evidence="1" id="KW-0812">Transmembrane</keyword>
<proteinExistence type="predicted"/>
<gene>
    <name evidence="3" type="ORF">FHS21_006294</name>
</gene>
<accession>A0A839UGY8</accession>
<feature type="transmembrane region" description="Helical" evidence="1">
    <location>
        <begin position="43"/>
        <end position="61"/>
    </location>
</feature>
<evidence type="ECO:0000313" key="4">
    <source>
        <dbReference type="Proteomes" id="UP000554520"/>
    </source>
</evidence>
<name>A0A839UGY8_9HYPH</name>
<sequence length="67" mass="7222">MKLLFKIGIVLVMTLLAMVNRYVFVPRLKERKAWASHAIKTGAVIEVGLGVVAIALVAAFGTEDPAL</sequence>
<feature type="domain" description="Copper resistance protein D" evidence="2">
    <location>
        <begin position="3"/>
        <end position="59"/>
    </location>
</feature>
<dbReference type="GO" id="GO:0016020">
    <property type="term" value="C:membrane"/>
    <property type="evidence" value="ECO:0007669"/>
    <property type="project" value="InterPro"/>
</dbReference>
<organism evidence="3 4">
    <name type="scientific">Phyllobacterium trifolii</name>
    <dbReference type="NCBI Taxonomy" id="300193"/>
    <lineage>
        <taxon>Bacteria</taxon>
        <taxon>Pseudomonadati</taxon>
        <taxon>Pseudomonadota</taxon>
        <taxon>Alphaproteobacteria</taxon>
        <taxon>Hyphomicrobiales</taxon>
        <taxon>Phyllobacteriaceae</taxon>
        <taxon>Phyllobacterium</taxon>
    </lineage>
</organism>
<protein>
    <submittedName>
        <fullName evidence="3">Putative copper export protein</fullName>
    </submittedName>
</protein>
<reference evidence="3 4" key="1">
    <citation type="submission" date="2020-08" db="EMBL/GenBank/DDBJ databases">
        <title>Genomic Encyclopedia of Type Strains, Phase III (KMG-III): the genomes of soil and plant-associated and newly described type strains.</title>
        <authorList>
            <person name="Whitman W."/>
        </authorList>
    </citation>
    <scope>NUCLEOTIDE SEQUENCE [LARGE SCALE GENOMIC DNA]</scope>
    <source>
        <strain evidence="3 4">CECT 7015</strain>
    </source>
</reference>
<dbReference type="Proteomes" id="UP000554520">
    <property type="component" value="Unassembled WGS sequence"/>
</dbReference>
<keyword evidence="1" id="KW-0472">Membrane</keyword>
<dbReference type="EMBL" id="JACHXN010000046">
    <property type="protein sequence ID" value="MBB3149837.1"/>
    <property type="molecule type" value="Genomic_DNA"/>
</dbReference>
<evidence type="ECO:0000313" key="3">
    <source>
        <dbReference type="EMBL" id="MBB3149837.1"/>
    </source>
</evidence>
<comment type="caution">
    <text evidence="3">The sequence shown here is derived from an EMBL/GenBank/DDBJ whole genome shotgun (WGS) entry which is preliminary data.</text>
</comment>